<dbReference type="AlphaFoldDB" id="I3T4C8"/>
<dbReference type="Pfam" id="PF02721">
    <property type="entry name" value="DUF223"/>
    <property type="match status" value="1"/>
</dbReference>
<evidence type="ECO:0000259" key="1">
    <source>
        <dbReference type="Pfam" id="PF02721"/>
    </source>
</evidence>
<name>I3T4C8_LOTJA</name>
<evidence type="ECO:0000313" key="2">
    <source>
        <dbReference type="EMBL" id="AFK47370.1"/>
    </source>
</evidence>
<dbReference type="EMBL" id="BT147576">
    <property type="protein sequence ID" value="AFK47370.1"/>
    <property type="molecule type" value="mRNA"/>
</dbReference>
<reference evidence="2" key="1">
    <citation type="submission" date="2012-05" db="EMBL/GenBank/DDBJ databases">
        <authorList>
            <person name="Krishnakumar V."/>
            <person name="Cheung F."/>
            <person name="Xiao Y."/>
            <person name="Chan A."/>
            <person name="Moskal W.A."/>
            <person name="Town C.D."/>
        </authorList>
    </citation>
    <scope>NUCLEOTIDE SEQUENCE</scope>
</reference>
<protein>
    <recommendedName>
        <fullName evidence="1">Replication protein A 70 kDa DNA-binding subunit B/D first OB fold domain-containing protein</fullName>
    </recommendedName>
</protein>
<organism evidence="2">
    <name type="scientific">Lotus japonicus</name>
    <name type="common">Lotus corniculatus var. japonicus</name>
    <dbReference type="NCBI Taxonomy" id="34305"/>
    <lineage>
        <taxon>Eukaryota</taxon>
        <taxon>Viridiplantae</taxon>
        <taxon>Streptophyta</taxon>
        <taxon>Embryophyta</taxon>
        <taxon>Tracheophyta</taxon>
        <taxon>Spermatophyta</taxon>
        <taxon>Magnoliopsida</taxon>
        <taxon>eudicotyledons</taxon>
        <taxon>Gunneridae</taxon>
        <taxon>Pentapetalae</taxon>
        <taxon>rosids</taxon>
        <taxon>fabids</taxon>
        <taxon>Fabales</taxon>
        <taxon>Fabaceae</taxon>
        <taxon>Papilionoideae</taxon>
        <taxon>50 kb inversion clade</taxon>
        <taxon>NPAAA clade</taxon>
        <taxon>Hologalegina</taxon>
        <taxon>robinioid clade</taxon>
        <taxon>Loteae</taxon>
        <taxon>Lotus</taxon>
    </lineage>
</organism>
<sequence length="79" mass="8828">MTTFPTSILSGTIGINILGTKIHATIKKTLMYKFEGKVLEDKVISLAYLEVVDNSGQSKTNRHELKLIKLHDENLRSGQ</sequence>
<feature type="domain" description="Replication protein A 70 kDa DNA-binding subunit B/D first OB fold" evidence="1">
    <location>
        <begin position="15"/>
        <end position="68"/>
    </location>
</feature>
<proteinExistence type="evidence at transcript level"/>
<accession>I3T4C8</accession>
<dbReference type="InterPro" id="IPR003871">
    <property type="entry name" value="RFA1B/D_OB_1st"/>
</dbReference>